<dbReference type="Gene3D" id="3.30.780.10">
    <property type="entry name" value="SUI1-like domain"/>
    <property type="match status" value="1"/>
</dbReference>
<keyword evidence="9" id="KW-1185">Reference proteome</keyword>
<organism evidence="8 9">
    <name type="scientific">Bugula neritina</name>
    <name type="common">Brown bryozoan</name>
    <name type="synonym">Sertularia neritina</name>
    <dbReference type="NCBI Taxonomy" id="10212"/>
    <lineage>
        <taxon>Eukaryota</taxon>
        <taxon>Metazoa</taxon>
        <taxon>Spiralia</taxon>
        <taxon>Lophotrochozoa</taxon>
        <taxon>Bryozoa</taxon>
        <taxon>Gymnolaemata</taxon>
        <taxon>Cheilostomatida</taxon>
        <taxon>Flustrina</taxon>
        <taxon>Buguloidea</taxon>
        <taxon>Bugulidae</taxon>
        <taxon>Bugula</taxon>
    </lineage>
</organism>
<reference evidence="8" key="1">
    <citation type="submission" date="2020-06" db="EMBL/GenBank/DDBJ databases">
        <title>Draft genome of Bugula neritina, a colonial animal packing powerful symbionts and potential medicines.</title>
        <authorList>
            <person name="Rayko M."/>
        </authorList>
    </citation>
    <scope>NUCLEOTIDE SEQUENCE [LARGE SCALE GENOMIC DNA]</scope>
    <source>
        <strain evidence="8">Kwan_BN1</strain>
    </source>
</reference>
<gene>
    <name evidence="8" type="ORF">EB796_018843</name>
</gene>
<comment type="similarity">
    <text evidence="2">Belongs to the mitochondrion-specific ribosomal protein mL49 family.</text>
</comment>
<keyword evidence="4" id="KW-0496">Mitochondrion</keyword>
<dbReference type="OrthoDB" id="19439at2759"/>
<evidence type="ECO:0000256" key="6">
    <source>
        <dbReference type="ARBA" id="ARBA00035191"/>
    </source>
</evidence>
<evidence type="ECO:0000256" key="1">
    <source>
        <dbReference type="ARBA" id="ARBA00004173"/>
    </source>
</evidence>
<evidence type="ECO:0000256" key="4">
    <source>
        <dbReference type="ARBA" id="ARBA00023128"/>
    </source>
</evidence>
<accession>A0A7J7JB50</accession>
<evidence type="ECO:0000313" key="8">
    <source>
        <dbReference type="EMBL" id="KAF6022861.1"/>
    </source>
</evidence>
<comment type="subcellular location">
    <subcellularLocation>
        <location evidence="1">Mitochondrion</location>
    </subcellularLocation>
</comment>
<comment type="caution">
    <text evidence="8">The sequence shown here is derived from an EMBL/GenBank/DDBJ whole genome shotgun (WGS) entry which is preliminary data.</text>
</comment>
<dbReference type="PANTHER" id="PTHR13477:SF0">
    <property type="entry name" value="LARGE RIBOSOMAL SUBUNIT PROTEIN ML49"/>
    <property type="match status" value="1"/>
</dbReference>
<proteinExistence type="inferred from homology"/>
<keyword evidence="3" id="KW-0689">Ribosomal protein</keyword>
<dbReference type="GO" id="GO:0006412">
    <property type="term" value="P:translation"/>
    <property type="evidence" value="ECO:0007669"/>
    <property type="project" value="InterPro"/>
</dbReference>
<dbReference type="AlphaFoldDB" id="A0A7J7JB50"/>
<dbReference type="GO" id="GO:0003735">
    <property type="term" value="F:structural constituent of ribosome"/>
    <property type="evidence" value="ECO:0007669"/>
    <property type="project" value="InterPro"/>
</dbReference>
<dbReference type="EMBL" id="VXIV02002799">
    <property type="protein sequence ID" value="KAF6022861.1"/>
    <property type="molecule type" value="Genomic_DNA"/>
</dbReference>
<dbReference type="InterPro" id="IPR007740">
    <property type="entry name" value="Ribosomal_mL49"/>
</dbReference>
<protein>
    <recommendedName>
        <fullName evidence="6">Large ribosomal subunit protein mL49</fullName>
    </recommendedName>
    <alternativeName>
        <fullName evidence="7">39S ribosomal protein L49, mitochondrial</fullName>
    </alternativeName>
</protein>
<dbReference type="Pfam" id="PF05046">
    <property type="entry name" value="Img2"/>
    <property type="match status" value="1"/>
</dbReference>
<dbReference type="FunFam" id="3.30.780.10:FF:000009">
    <property type="entry name" value="39S ribosomal protein L49, mitochondrial"/>
    <property type="match status" value="1"/>
</dbReference>
<dbReference type="Proteomes" id="UP000593567">
    <property type="component" value="Unassembled WGS sequence"/>
</dbReference>
<name>A0A7J7JB50_BUGNE</name>
<keyword evidence="5" id="KW-0687">Ribonucleoprotein</keyword>
<evidence type="ECO:0000256" key="5">
    <source>
        <dbReference type="ARBA" id="ARBA00023274"/>
    </source>
</evidence>
<evidence type="ECO:0000256" key="7">
    <source>
        <dbReference type="ARBA" id="ARBA00035545"/>
    </source>
</evidence>
<evidence type="ECO:0000256" key="2">
    <source>
        <dbReference type="ARBA" id="ARBA00005677"/>
    </source>
</evidence>
<evidence type="ECO:0000256" key="3">
    <source>
        <dbReference type="ARBA" id="ARBA00022980"/>
    </source>
</evidence>
<dbReference type="GO" id="GO:0005762">
    <property type="term" value="C:mitochondrial large ribosomal subunit"/>
    <property type="evidence" value="ECO:0007669"/>
    <property type="project" value="TreeGrafter"/>
</dbReference>
<sequence>MLMKSSTDMMMPTSILSCKHCSTKHPNYAYEVSKDPAEWKYVEHLLPKSFVPEVPGSSLHHYPTPSGWVPQQEEKYAKLPYYISRTKNHQMPIYIKERTDSPLKFTHIGNISGNIWALDADIRELLEASKTDPNYLVLTQVHEPGRFIRVKGVHADTIAQFLIDKGF</sequence>
<evidence type="ECO:0000313" key="9">
    <source>
        <dbReference type="Proteomes" id="UP000593567"/>
    </source>
</evidence>
<dbReference type="PANTHER" id="PTHR13477">
    <property type="entry name" value="MITOCHONDRIAL 39S RIBOSOMAL PROTEIN L49"/>
    <property type="match status" value="1"/>
</dbReference>